<dbReference type="EMBL" id="MIPY01000008">
    <property type="protein sequence ID" value="OES34178.1"/>
    <property type="molecule type" value="Genomic_DNA"/>
</dbReference>
<evidence type="ECO:0000313" key="1">
    <source>
        <dbReference type="EMBL" id="OES34178.1"/>
    </source>
</evidence>
<gene>
    <name evidence="1" type="ORF">BFV95_0487</name>
</gene>
<accession>A0AB36FZ61</accession>
<organism evidence="1 2">
    <name type="scientific">Alteromonas macleodii</name>
    <name type="common">Pseudoalteromonas macleodii</name>
    <dbReference type="NCBI Taxonomy" id="28108"/>
    <lineage>
        <taxon>Bacteria</taxon>
        <taxon>Pseudomonadati</taxon>
        <taxon>Pseudomonadota</taxon>
        <taxon>Gammaproteobacteria</taxon>
        <taxon>Alteromonadales</taxon>
        <taxon>Alteromonadaceae</taxon>
        <taxon>Alteromonas/Salinimonas group</taxon>
        <taxon>Alteromonas</taxon>
    </lineage>
</organism>
<keyword evidence="2" id="KW-1185">Reference proteome</keyword>
<proteinExistence type="predicted"/>
<name>A0AB36FZ61_ALTMA</name>
<protein>
    <submittedName>
        <fullName evidence="1">Uncharacterized protein</fullName>
    </submittedName>
</protein>
<evidence type="ECO:0000313" key="2">
    <source>
        <dbReference type="Proteomes" id="UP000095392"/>
    </source>
</evidence>
<comment type="caution">
    <text evidence="1">The sequence shown here is derived from an EMBL/GenBank/DDBJ whole genome shotgun (WGS) entry which is preliminary data.</text>
</comment>
<dbReference type="AlphaFoldDB" id="A0AB36FZ61"/>
<sequence>MGQRNCDNELAQSITVFYAIRNLALDGTFFIINPAQLIRFSWYTLAFDILSH</sequence>
<reference evidence="1 2" key="1">
    <citation type="submission" date="2016-09" db="EMBL/GenBank/DDBJ databases">
        <title>Draft Genome Sequence of four Alteromonas macleodii strains isolated from copper coupons and grown long-term at elevated copper levels.</title>
        <authorList>
            <person name="Cusick K."/>
            <person name="Dale J."/>
            <person name="Little B."/>
            <person name="Biffinger J."/>
        </authorList>
    </citation>
    <scope>NUCLEOTIDE SEQUENCE [LARGE SCALE GENOMIC DNA]</scope>
    <source>
        <strain evidence="1 2">KCP01</strain>
    </source>
</reference>
<dbReference type="Proteomes" id="UP000095392">
    <property type="component" value="Unassembled WGS sequence"/>
</dbReference>